<evidence type="ECO:0000313" key="10">
    <source>
        <dbReference type="EMBL" id="JAB55418.1"/>
    </source>
</evidence>
<keyword evidence="3 8" id="KW-0812">Transmembrane</keyword>
<evidence type="ECO:0000259" key="9">
    <source>
        <dbReference type="Pfam" id="PF25987"/>
    </source>
</evidence>
<evidence type="ECO:0000256" key="7">
    <source>
        <dbReference type="SAM" id="MobiDB-lite"/>
    </source>
</evidence>
<dbReference type="InterPro" id="IPR052836">
    <property type="entry name" value="PRRT_domain-containing"/>
</dbReference>
<feature type="transmembrane region" description="Helical" evidence="8">
    <location>
        <begin position="587"/>
        <end position="609"/>
    </location>
</feature>
<keyword evidence="2" id="KW-0597">Phosphoprotein</keyword>
<keyword evidence="5 8" id="KW-1133">Transmembrane helix</keyword>
<feature type="compositionally biased region" description="Polar residues" evidence="7">
    <location>
        <begin position="270"/>
        <end position="293"/>
    </location>
</feature>
<feature type="region of interest" description="Disordered" evidence="7">
    <location>
        <begin position="1234"/>
        <end position="1278"/>
    </location>
</feature>
<evidence type="ECO:0000256" key="3">
    <source>
        <dbReference type="ARBA" id="ARBA00022692"/>
    </source>
</evidence>
<accession>W4VR83</accession>
<feature type="transmembrane region" description="Helical" evidence="8">
    <location>
        <begin position="814"/>
        <end position="837"/>
    </location>
</feature>
<protein>
    <submittedName>
        <fullName evidence="10">Putative gata zinc finger domain-containing protein 14</fullName>
    </submittedName>
</protein>
<reference evidence="10" key="1">
    <citation type="journal article" date="2014" name="Insect Biochem. Mol. Biol.">
        <title>An insight into the sialome of the frog biting fly, Corethrella appendiculata.</title>
        <authorList>
            <person name="Ribeiro J.M.C."/>
            <person name="Chagas A.C."/>
            <person name="Pham V.M."/>
            <person name="Lounibos L.P."/>
            <person name="Calvo E."/>
        </authorList>
    </citation>
    <scope>NUCLEOTIDE SEQUENCE</scope>
    <source>
        <tissue evidence="10">Salivary glands</tissue>
    </source>
</reference>
<feature type="compositionally biased region" description="Low complexity" evidence="7">
    <location>
        <begin position="344"/>
        <end position="357"/>
    </location>
</feature>
<feature type="compositionally biased region" description="Low complexity" evidence="7">
    <location>
        <begin position="1247"/>
        <end position="1273"/>
    </location>
</feature>
<feature type="domain" description="Proline-rich transmembrane protein 3/4" evidence="9">
    <location>
        <begin position="579"/>
        <end position="692"/>
    </location>
</feature>
<dbReference type="EMBL" id="GANO01004453">
    <property type="protein sequence ID" value="JAB55418.1"/>
    <property type="molecule type" value="mRNA"/>
</dbReference>
<feature type="compositionally biased region" description="Polar residues" evidence="7">
    <location>
        <begin position="370"/>
        <end position="384"/>
    </location>
</feature>
<feature type="region of interest" description="Disordered" evidence="7">
    <location>
        <begin position="1291"/>
        <end position="1365"/>
    </location>
</feature>
<feature type="compositionally biased region" description="Basic and acidic residues" evidence="7">
    <location>
        <begin position="459"/>
        <end position="469"/>
    </location>
</feature>
<keyword evidence="6 8" id="KW-0472">Membrane</keyword>
<feature type="transmembrane region" description="Helical" evidence="8">
    <location>
        <begin position="659"/>
        <end position="680"/>
    </location>
</feature>
<proteinExistence type="evidence at transcript level"/>
<feature type="region of interest" description="Disordered" evidence="7">
    <location>
        <begin position="438"/>
        <end position="512"/>
    </location>
</feature>
<feature type="compositionally biased region" description="Basic and acidic residues" evidence="7">
    <location>
        <begin position="1464"/>
        <end position="1474"/>
    </location>
</feature>
<comment type="subcellular location">
    <subcellularLocation>
        <location evidence="1">Membrane</location>
        <topology evidence="1">Multi-pass membrane protein</topology>
    </subcellularLocation>
</comment>
<feature type="compositionally biased region" description="Polar residues" evidence="7">
    <location>
        <begin position="1328"/>
        <end position="1342"/>
    </location>
</feature>
<feature type="transmembrane region" description="Helical" evidence="8">
    <location>
        <begin position="621"/>
        <end position="639"/>
    </location>
</feature>
<feature type="region of interest" description="Disordered" evidence="7">
    <location>
        <begin position="1148"/>
        <end position="1169"/>
    </location>
</feature>
<evidence type="ECO:0000256" key="8">
    <source>
        <dbReference type="SAM" id="Phobius"/>
    </source>
</evidence>
<feature type="region of interest" description="Disordered" evidence="7">
    <location>
        <begin position="1186"/>
        <end position="1222"/>
    </location>
</feature>
<feature type="compositionally biased region" description="Basic residues" evidence="7">
    <location>
        <begin position="1095"/>
        <end position="1104"/>
    </location>
</feature>
<dbReference type="Pfam" id="PF25987">
    <property type="entry name" value="PRRT3"/>
    <property type="match status" value="1"/>
</dbReference>
<dbReference type="PANTHER" id="PTHR35578:SF6">
    <property type="entry name" value="PROLINE-RICH TRANSMEMBRANE PROTEIN 4"/>
    <property type="match status" value="1"/>
</dbReference>
<feature type="compositionally biased region" description="Low complexity" evidence="7">
    <location>
        <begin position="160"/>
        <end position="171"/>
    </location>
</feature>
<evidence type="ECO:0000256" key="1">
    <source>
        <dbReference type="ARBA" id="ARBA00004141"/>
    </source>
</evidence>
<feature type="compositionally biased region" description="Low complexity" evidence="7">
    <location>
        <begin position="440"/>
        <end position="456"/>
    </location>
</feature>
<organism evidence="10">
    <name type="scientific">Corethrella appendiculata</name>
    <dbReference type="NCBI Taxonomy" id="1370023"/>
    <lineage>
        <taxon>Eukaryota</taxon>
        <taxon>Metazoa</taxon>
        <taxon>Ecdysozoa</taxon>
        <taxon>Arthropoda</taxon>
        <taxon>Hexapoda</taxon>
        <taxon>Insecta</taxon>
        <taxon>Pterygota</taxon>
        <taxon>Neoptera</taxon>
        <taxon>Endopterygota</taxon>
        <taxon>Diptera</taxon>
        <taxon>Nematocera</taxon>
        <taxon>Culicoidea</taxon>
        <taxon>Chaoboridae</taxon>
        <taxon>Corethrella</taxon>
    </lineage>
</organism>
<dbReference type="PANTHER" id="PTHR35578">
    <property type="entry name" value="PROLINE-RICH TRANSMEMBRANE PROTEIN 4-RELATED"/>
    <property type="match status" value="1"/>
</dbReference>
<feature type="region of interest" description="Disordered" evidence="7">
    <location>
        <begin position="1094"/>
        <end position="1118"/>
    </location>
</feature>
<feature type="region of interest" description="Disordered" evidence="7">
    <location>
        <begin position="1028"/>
        <end position="1050"/>
    </location>
</feature>
<feature type="compositionally biased region" description="Basic and acidic residues" evidence="7">
    <location>
        <begin position="306"/>
        <end position="315"/>
    </location>
</feature>
<feature type="region of interest" description="Disordered" evidence="7">
    <location>
        <begin position="1455"/>
        <end position="1474"/>
    </location>
</feature>
<feature type="transmembrane region" description="Helical" evidence="8">
    <location>
        <begin position="769"/>
        <end position="793"/>
    </location>
</feature>
<evidence type="ECO:0000256" key="4">
    <source>
        <dbReference type="ARBA" id="ARBA00022729"/>
    </source>
</evidence>
<evidence type="ECO:0000256" key="2">
    <source>
        <dbReference type="ARBA" id="ARBA00022553"/>
    </source>
</evidence>
<keyword evidence="4" id="KW-0732">Signal</keyword>
<feature type="compositionally biased region" description="Polar residues" evidence="7">
    <location>
        <begin position="323"/>
        <end position="338"/>
    </location>
</feature>
<evidence type="ECO:0000256" key="5">
    <source>
        <dbReference type="ARBA" id="ARBA00022989"/>
    </source>
</evidence>
<feature type="region of interest" description="Disordered" evidence="7">
    <location>
        <begin position="141"/>
        <end position="184"/>
    </location>
</feature>
<feature type="compositionally biased region" description="Polar residues" evidence="7">
    <location>
        <begin position="1234"/>
        <end position="1246"/>
    </location>
</feature>
<feature type="non-terminal residue" evidence="10">
    <location>
        <position position="1"/>
    </location>
</feature>
<sequence>NNNSSKIPIKTRRRKSSSTNLTTSKSSSLLSTQLSLIRRTRRTSSKTVPLILTTLLLILLIKINSIDCVLLDSSISDDANGSPFGGGGFLDNSNNLNLERSIAAVFSRVAYGSTTTTKRSIPDNVYVPSLTTVPTPLLTTFRYGEKDRDLSTNGGNTDGNQHQQQQQQNHQQKIHSHHKQAESYLEHDHVLPTSAPNAEILKSNSNPTYLNPNRHRNHDRHRRPNPTQNPAGHNLRKDLPTSPMITGDLPSYSPPSRTFFTPPLPPHNNPFDQQPTLRGTNSDGGIINTSSYVNRRPLPPPSLMPGRERIPDRPPDLVGGAAGTSTSVGNEKSISTPSIGVGPNASANNNNNKKALNTPSEKLNKLDPNDGTNSGNSNKVTPILDNVSNTSDILPNGMHFPSISRILSGSNGRKQTIPDVLLRSVPISSPSLIPRIDVNQQQQQQHSPASSSSQAAGGDKQRNGDKNDDISDDFDPFDDSQTQDTFNDKNLDDVGGDEDDDDDVFDDDSNVANNKESKVSTFQHAISTTPVTILSTSASSIVQQKSTMVKQNNSKSIAGGSASGVNSNANLNDMIYDLSTWTIAWNIHVYLSAILFTILAVYSIFKMIFYDKLTHLFSQSYFLSIHLILIIICLLRIFYLCYDAYNIHSSFNLFISEILLNLPLTFLTITFSILILFLLVRSINHKTNRYSSIIRPLTIIVGSFVHVCLCITLHYVESYETQQFYYKTQHIQQQQQQKIMLMNRNMNQHHHNTHLGQQQQTNINIPPRVLSLICQIIYIFVCLSLGILYLYIYRLLKRILQNKSQNYIHGYNNLSYAIHITIATALLFILLAALQIYGAISISSQTRTKFNINTFGGGGGGPAGTTGGASGANNNTNKVDIDWLQWGYQFSLRFIEIVIISLISWVTGLKTGTSKIIQREKGLEQHNVSGFALFPCTSSSSQEHFETDYPAVCNANTNLHTYTLRTGKPIYDDNFALNSLNLEQNSNNEFQISGGGGGVGGIPIGGPIGIGPQSQNEFQRSYETNSIRSSVNNNTSNSNNNSCSANDNDVITIEDNSNGLMIDDHLNDSGTIPDHYENPNFELRSAQQQPNHLISNHHHHHHPKQSSQHQDSNSDFMLDNCYSEPVNVQSHYDTKSLRHHKYDFQNFERPNFDQSSGGGGGGTTTGTLGEFRASKNLKALKNSTLRNPTATASDEQHHHPSQFNQFNNYPTDSFDRRGGFGGVRKSGTLNSIGGIHYNNNNTSNHLGRNSNNSTSSASSTTSSSNANNNFNGAAGAGGARFGVQTLNSKQDHHNYHHQHPSARAGNNTDFHRNTGIRLSNQQQQQQQVNGGNNKTLFQSSLDRNSKRGGGVGGSATGKYQQQQQSQQDYLLNNEDLQFFHHNNLKQLDNNSCSNSLTGGSTSPITPTFNNDNILGVDKQQQQQSQQQLDHNNDDSMLVAEHGFVRFRALEEQQQQQLQGSRNNFNKDKKSFIST</sequence>
<dbReference type="InterPro" id="IPR059081">
    <property type="entry name" value="PRRT3-4"/>
</dbReference>
<feature type="transmembrane region" description="Helical" evidence="8">
    <location>
        <begin position="692"/>
        <end position="716"/>
    </location>
</feature>
<evidence type="ECO:0000256" key="6">
    <source>
        <dbReference type="ARBA" id="ARBA00023136"/>
    </source>
</evidence>
<feature type="compositionally biased region" description="Basic residues" evidence="7">
    <location>
        <begin position="213"/>
        <end position="224"/>
    </location>
</feature>
<feature type="region of interest" description="Disordered" evidence="7">
    <location>
        <begin position="197"/>
        <end position="384"/>
    </location>
</feature>
<feature type="region of interest" description="Disordered" evidence="7">
    <location>
        <begin position="1"/>
        <end position="23"/>
    </location>
</feature>
<feature type="compositionally biased region" description="Acidic residues" evidence="7">
    <location>
        <begin position="494"/>
        <end position="509"/>
    </location>
</feature>
<feature type="compositionally biased region" description="Polar residues" evidence="7">
    <location>
        <begin position="1201"/>
        <end position="1211"/>
    </location>
</feature>
<name>W4VR83_9DIPT</name>
<feature type="compositionally biased region" description="Low complexity" evidence="7">
    <location>
        <begin position="1028"/>
        <end position="1048"/>
    </location>
</feature>